<dbReference type="eggNOG" id="COG0727">
    <property type="taxonomic scope" value="Bacteria"/>
</dbReference>
<evidence type="ECO:0000313" key="1">
    <source>
        <dbReference type="EMBL" id="ABD68039.1"/>
    </source>
</evidence>
<dbReference type="AlphaFoldDB" id="Q222L4"/>
<keyword evidence="2" id="KW-1185">Reference proteome</keyword>
<reference evidence="2" key="1">
    <citation type="submission" date="2006-02" db="EMBL/GenBank/DDBJ databases">
        <title>Complete sequence of chromosome of Rhodoferax ferrireducens DSM 15236.</title>
        <authorList>
            <person name="Copeland A."/>
            <person name="Lucas S."/>
            <person name="Lapidus A."/>
            <person name="Barry K."/>
            <person name="Detter J.C."/>
            <person name="Glavina del Rio T."/>
            <person name="Hammon N."/>
            <person name="Israni S."/>
            <person name="Pitluck S."/>
            <person name="Brettin T."/>
            <person name="Bruce D."/>
            <person name="Han C."/>
            <person name="Tapia R."/>
            <person name="Gilna P."/>
            <person name="Kiss H."/>
            <person name="Schmutz J."/>
            <person name="Larimer F."/>
            <person name="Land M."/>
            <person name="Kyrpides N."/>
            <person name="Ivanova N."/>
            <person name="Richardson P."/>
        </authorList>
    </citation>
    <scope>NUCLEOTIDE SEQUENCE [LARGE SCALE GENOMIC DNA]</scope>
    <source>
        <strain evidence="2">ATCC BAA-621 / DSM 15236 / T118</strain>
    </source>
</reference>
<protein>
    <recommendedName>
        <fullName evidence="3">YkgJ family cysteine cluster protein</fullName>
    </recommendedName>
</protein>
<dbReference type="RefSeq" id="WP_011462612.1">
    <property type="nucleotide sequence ID" value="NC_007908.1"/>
</dbReference>
<organism evidence="1 2">
    <name type="scientific">Albidiferax ferrireducens (strain ATCC BAA-621 / DSM 15236 / T118)</name>
    <name type="common">Rhodoferax ferrireducens</name>
    <dbReference type="NCBI Taxonomy" id="338969"/>
    <lineage>
        <taxon>Bacteria</taxon>
        <taxon>Pseudomonadati</taxon>
        <taxon>Pseudomonadota</taxon>
        <taxon>Betaproteobacteria</taxon>
        <taxon>Burkholderiales</taxon>
        <taxon>Comamonadaceae</taxon>
        <taxon>Rhodoferax</taxon>
    </lineage>
</organism>
<evidence type="ECO:0000313" key="2">
    <source>
        <dbReference type="Proteomes" id="UP000008332"/>
    </source>
</evidence>
<dbReference type="HOGENOM" id="CLU_1336617_0_0_4"/>
<sequence>MNTSVPVNKLAEVEAGDFGVWLTQVLASFRGSAGTDVPCGSCRGCCTSSYFIHVRPSDLKTIGAVPKSLLTAAPGLPQGYKLIGFTSNGFCALLKNGDCSIYSSRLQTCRDYDCRVFTAAGINAGGADKAAINQRVQEWQFSYATGQDQQIHNAIKKAASFIVKNRAAFPGGRAPVAPSDIAVLAIKVHGVFLLPEMGSQTPSEIAEAIIRASREFEASRSTDGTEKQ</sequence>
<evidence type="ECO:0008006" key="3">
    <source>
        <dbReference type="Google" id="ProtNLM"/>
    </source>
</evidence>
<gene>
    <name evidence="1" type="ordered locus">Rfer_0282</name>
</gene>
<accession>Q222L4</accession>
<dbReference type="Proteomes" id="UP000008332">
    <property type="component" value="Chromosome"/>
</dbReference>
<name>Q222L4_ALBFT</name>
<dbReference type="EMBL" id="CP000267">
    <property type="protein sequence ID" value="ABD68039.1"/>
    <property type="molecule type" value="Genomic_DNA"/>
</dbReference>
<dbReference type="KEGG" id="rfr:Rfer_0282"/>
<proteinExistence type="predicted"/>
<dbReference type="STRING" id="338969.Rfer_0282"/>